<dbReference type="PROSITE" id="PS50142">
    <property type="entry name" value="RNASE_3_2"/>
    <property type="match status" value="1"/>
</dbReference>
<feature type="binding site" evidence="8">
    <location>
        <position position="126"/>
    </location>
    <ligand>
        <name>Mg(2+)</name>
        <dbReference type="ChEBI" id="CHEBI:18420"/>
    </ligand>
</feature>
<sequence length="243" mass="27189">MEINVKNNSDLKEFQNRIGYHFNDEKYLKTALTHSSFANEVKMRKVNDNERLEFLGDAVLELTSSDYIYKNHSEMNEGSMTRLRASIVCEPTLALCARAFGLDEFIMLGKGEELTGGRKRDSIVSDACEAVIGAIYLDGGFASAKEFITKFILNDLDNKKLFYDSKTILQEVVQANGIEVKYEMIGEKGPEHDKIFEVCASAGDLFNVKAEGHTKKAAQQKAAYNALILLKEQGVDINPKGKR</sequence>
<comment type="cofactor">
    <cofactor evidence="8">
        <name>Mg(2+)</name>
        <dbReference type="ChEBI" id="CHEBI:18420"/>
    </cofactor>
</comment>
<protein>
    <recommendedName>
        <fullName evidence="8">Ribonuclease 3</fullName>
        <ecNumber evidence="8">3.1.26.3</ecNumber>
    </recommendedName>
    <alternativeName>
        <fullName evidence="8">Ribonuclease III</fullName>
        <shortName evidence="8">RNase III</shortName>
    </alternativeName>
</protein>
<feature type="domain" description="DRBM" evidence="9">
    <location>
        <begin position="164"/>
        <end position="232"/>
    </location>
</feature>
<evidence type="ECO:0000313" key="11">
    <source>
        <dbReference type="EMBL" id="MBC5680960.1"/>
    </source>
</evidence>
<dbReference type="SUPFAM" id="SSF69065">
    <property type="entry name" value="RNase III domain-like"/>
    <property type="match status" value="1"/>
</dbReference>
<feature type="binding site" evidence="8">
    <location>
        <position position="53"/>
    </location>
    <ligand>
        <name>Mg(2+)</name>
        <dbReference type="ChEBI" id="CHEBI:18420"/>
    </ligand>
</feature>
<dbReference type="InterPro" id="IPR014720">
    <property type="entry name" value="dsRBD_dom"/>
</dbReference>
<keyword evidence="4 8" id="KW-0540">Nuclease</keyword>
<evidence type="ECO:0000259" key="10">
    <source>
        <dbReference type="PROSITE" id="PS50142"/>
    </source>
</evidence>
<evidence type="ECO:0000256" key="6">
    <source>
        <dbReference type="ARBA" id="ARBA00022801"/>
    </source>
</evidence>
<dbReference type="PROSITE" id="PS50137">
    <property type="entry name" value="DS_RBD"/>
    <property type="match status" value="1"/>
</dbReference>
<feature type="active site" evidence="8">
    <location>
        <position position="57"/>
    </location>
</feature>
<evidence type="ECO:0000256" key="7">
    <source>
        <dbReference type="ARBA" id="ARBA00022884"/>
    </source>
</evidence>
<comment type="subcellular location">
    <subcellularLocation>
        <location evidence="8">Cytoplasm</location>
    </subcellularLocation>
</comment>
<evidence type="ECO:0000256" key="2">
    <source>
        <dbReference type="ARBA" id="ARBA00010183"/>
    </source>
</evidence>
<dbReference type="SMART" id="SM00358">
    <property type="entry name" value="DSRM"/>
    <property type="match status" value="1"/>
</dbReference>
<feature type="binding site" evidence="8">
    <location>
        <position position="129"/>
    </location>
    <ligand>
        <name>Mg(2+)</name>
        <dbReference type="ChEBI" id="CHEBI:18420"/>
    </ligand>
</feature>
<keyword evidence="3 8" id="KW-0507">mRNA processing</keyword>
<evidence type="ECO:0000256" key="3">
    <source>
        <dbReference type="ARBA" id="ARBA00022664"/>
    </source>
</evidence>
<dbReference type="HAMAP" id="MF_00104">
    <property type="entry name" value="RNase_III"/>
    <property type="match status" value="1"/>
</dbReference>
<dbReference type="SMART" id="SM00535">
    <property type="entry name" value="RIBOc"/>
    <property type="match status" value="1"/>
</dbReference>
<dbReference type="InterPro" id="IPR011907">
    <property type="entry name" value="RNase_III"/>
</dbReference>
<comment type="catalytic activity">
    <reaction evidence="1 8">
        <text>Endonucleolytic cleavage to 5'-phosphomonoester.</text>
        <dbReference type="EC" id="3.1.26.3"/>
    </reaction>
</comment>
<comment type="similarity">
    <text evidence="2">Belongs to the ribonuclease III family.</text>
</comment>
<evidence type="ECO:0000256" key="8">
    <source>
        <dbReference type="HAMAP-Rule" id="MF_00104"/>
    </source>
</evidence>
<dbReference type="PANTHER" id="PTHR11207:SF0">
    <property type="entry name" value="RIBONUCLEASE 3"/>
    <property type="match status" value="1"/>
</dbReference>
<keyword evidence="8" id="KW-0963">Cytoplasm</keyword>
<dbReference type="Gene3D" id="3.30.160.20">
    <property type="match status" value="1"/>
</dbReference>
<keyword evidence="12" id="KW-1185">Reference proteome</keyword>
<accession>A0ABR7G0J8</accession>
<dbReference type="Gene3D" id="1.10.1520.10">
    <property type="entry name" value="Ribonuclease III domain"/>
    <property type="match status" value="1"/>
</dbReference>
<feature type="active site" evidence="8">
    <location>
        <position position="129"/>
    </location>
</feature>
<dbReference type="Pfam" id="PF00035">
    <property type="entry name" value="dsrm"/>
    <property type="match status" value="1"/>
</dbReference>
<comment type="caution">
    <text evidence="11">The sequence shown here is derived from an EMBL/GenBank/DDBJ whole genome shotgun (WGS) entry which is preliminary data.</text>
</comment>
<dbReference type="GO" id="GO:0004525">
    <property type="term" value="F:ribonuclease III activity"/>
    <property type="evidence" value="ECO:0007669"/>
    <property type="project" value="UniProtKB-EC"/>
</dbReference>
<feature type="domain" description="RNase III" evidence="10">
    <location>
        <begin position="11"/>
        <end position="140"/>
    </location>
</feature>
<dbReference type="PROSITE" id="PS00517">
    <property type="entry name" value="RNASE_3_1"/>
    <property type="match status" value="1"/>
</dbReference>
<keyword evidence="8" id="KW-0479">Metal-binding</keyword>
<dbReference type="InterPro" id="IPR036389">
    <property type="entry name" value="RNase_III_sf"/>
</dbReference>
<reference evidence="11 12" key="1">
    <citation type="submission" date="2020-08" db="EMBL/GenBank/DDBJ databases">
        <title>Genome public.</title>
        <authorList>
            <person name="Liu C."/>
            <person name="Sun Q."/>
        </authorList>
    </citation>
    <scope>NUCLEOTIDE SEQUENCE [LARGE SCALE GENOMIC DNA]</scope>
    <source>
        <strain evidence="11 12">NSJ-43</strain>
    </source>
</reference>
<gene>
    <name evidence="8 11" type="primary">rnc</name>
    <name evidence="11" type="ORF">H8S01_08310</name>
</gene>
<dbReference type="CDD" id="cd00593">
    <property type="entry name" value="RIBOc"/>
    <property type="match status" value="1"/>
</dbReference>
<keyword evidence="5 8" id="KW-0255">Endonuclease</keyword>
<evidence type="ECO:0000259" key="9">
    <source>
        <dbReference type="PROSITE" id="PS50137"/>
    </source>
</evidence>
<dbReference type="CDD" id="cd10845">
    <property type="entry name" value="DSRM_RNAse_III_family"/>
    <property type="match status" value="1"/>
</dbReference>
<proteinExistence type="inferred from homology"/>
<keyword evidence="7 8" id="KW-0694">RNA-binding</keyword>
<dbReference type="PANTHER" id="PTHR11207">
    <property type="entry name" value="RIBONUCLEASE III"/>
    <property type="match status" value="1"/>
</dbReference>
<keyword evidence="8" id="KW-0460">Magnesium</keyword>
<keyword evidence="8" id="KW-0698">rRNA processing</keyword>
<organism evidence="11 12">
    <name type="scientific">Lachnospira hominis</name>
    <name type="common">ex Liu et al. 2021</name>
    <dbReference type="NCBI Taxonomy" id="2763051"/>
    <lineage>
        <taxon>Bacteria</taxon>
        <taxon>Bacillati</taxon>
        <taxon>Bacillota</taxon>
        <taxon>Clostridia</taxon>
        <taxon>Lachnospirales</taxon>
        <taxon>Lachnospiraceae</taxon>
        <taxon>Lachnospira</taxon>
    </lineage>
</organism>
<evidence type="ECO:0000256" key="4">
    <source>
        <dbReference type="ARBA" id="ARBA00022722"/>
    </source>
</evidence>
<keyword evidence="6 8" id="KW-0378">Hydrolase</keyword>
<dbReference type="EC" id="3.1.26.3" evidence="8"/>
<name>A0ABR7G0J8_9FIRM</name>
<keyword evidence="8" id="KW-0819">tRNA processing</keyword>
<evidence type="ECO:0000256" key="1">
    <source>
        <dbReference type="ARBA" id="ARBA00000109"/>
    </source>
</evidence>
<dbReference type="NCBIfam" id="TIGR02191">
    <property type="entry name" value="RNaseIII"/>
    <property type="match status" value="1"/>
</dbReference>
<comment type="function">
    <text evidence="8">Digests double-stranded RNA. Involved in the processing of primary rRNA transcript to yield the immediate precursors to the large and small rRNAs (23S and 16S). Processes some mRNAs, and tRNAs when they are encoded in the rRNA operon. Processes pre-crRNA and tracrRNA of type II CRISPR loci if present in the organism.</text>
</comment>
<dbReference type="InterPro" id="IPR000999">
    <property type="entry name" value="RNase_III_dom"/>
</dbReference>
<comment type="subunit">
    <text evidence="8">Homodimer.</text>
</comment>
<evidence type="ECO:0000313" key="12">
    <source>
        <dbReference type="Proteomes" id="UP000628463"/>
    </source>
</evidence>
<keyword evidence="8" id="KW-0699">rRNA-binding</keyword>
<evidence type="ECO:0000256" key="5">
    <source>
        <dbReference type="ARBA" id="ARBA00022759"/>
    </source>
</evidence>
<dbReference type="Pfam" id="PF14622">
    <property type="entry name" value="Ribonucleas_3_3"/>
    <property type="match status" value="1"/>
</dbReference>
<dbReference type="SUPFAM" id="SSF54768">
    <property type="entry name" value="dsRNA-binding domain-like"/>
    <property type="match status" value="1"/>
</dbReference>
<dbReference type="Proteomes" id="UP000628463">
    <property type="component" value="Unassembled WGS sequence"/>
</dbReference>
<dbReference type="EMBL" id="JACOPD010000005">
    <property type="protein sequence ID" value="MBC5680960.1"/>
    <property type="molecule type" value="Genomic_DNA"/>
</dbReference>